<evidence type="ECO:0000313" key="2">
    <source>
        <dbReference type="EMBL" id="AGL00616.1"/>
    </source>
</evidence>
<dbReference type="OrthoDB" id="9789052at2"/>
<organism evidence="2 3">
    <name type="scientific">Desulfoscipio gibsoniae DSM 7213</name>
    <dbReference type="NCBI Taxonomy" id="767817"/>
    <lineage>
        <taxon>Bacteria</taxon>
        <taxon>Bacillati</taxon>
        <taxon>Bacillota</taxon>
        <taxon>Clostridia</taxon>
        <taxon>Eubacteriales</taxon>
        <taxon>Desulfallaceae</taxon>
        <taxon>Desulfoscipio</taxon>
    </lineage>
</organism>
<dbReference type="AlphaFoldDB" id="R4KLV0"/>
<dbReference type="Proteomes" id="UP000013520">
    <property type="component" value="Chromosome"/>
</dbReference>
<dbReference type="eggNOG" id="COG5611">
    <property type="taxonomic scope" value="Bacteria"/>
</dbReference>
<gene>
    <name evidence="2" type="ORF">Desgi_1090</name>
</gene>
<keyword evidence="3" id="KW-1185">Reference proteome</keyword>
<dbReference type="KEGG" id="dgi:Desgi_1090"/>
<accession>R4KLV0</accession>
<protein>
    <submittedName>
        <fullName evidence="2">Putative nucleic-acid-binding protein, contains PIN domain</fullName>
    </submittedName>
</protein>
<dbReference type="HOGENOM" id="CLU_121449_2_0_9"/>
<dbReference type="InterPro" id="IPR029060">
    <property type="entry name" value="PIN-like_dom_sf"/>
</dbReference>
<dbReference type="STRING" id="767817.Desgi_1090"/>
<name>R4KLV0_9FIRM</name>
<proteinExistence type="predicted"/>
<sequence>MKQSFIADTNILIRFFIKDDDTQVNELTIMMDQNIAQLYVPSIVLIEAYWVLNKIYKYEKDSIIHAFLELIASEGVELEEEIIIQQTLYSFHKVNVDLVDVYLAEKSKVLGLPILTWNHKDFKKLNCKYYRPQDITRI</sequence>
<dbReference type="EMBL" id="CP003273">
    <property type="protein sequence ID" value="AGL00616.1"/>
    <property type="molecule type" value="Genomic_DNA"/>
</dbReference>
<dbReference type="InterPro" id="IPR002716">
    <property type="entry name" value="PIN_dom"/>
</dbReference>
<dbReference type="Pfam" id="PF01850">
    <property type="entry name" value="PIN"/>
    <property type="match status" value="1"/>
</dbReference>
<evidence type="ECO:0000259" key="1">
    <source>
        <dbReference type="Pfam" id="PF01850"/>
    </source>
</evidence>
<reference evidence="2 3" key="1">
    <citation type="submission" date="2012-01" db="EMBL/GenBank/DDBJ databases">
        <title>Complete sequence of Desulfotomaculum gibsoniae DSM 7213.</title>
        <authorList>
            <consortium name="US DOE Joint Genome Institute"/>
            <person name="Lucas S."/>
            <person name="Han J."/>
            <person name="Lapidus A."/>
            <person name="Cheng J.-F."/>
            <person name="Goodwin L."/>
            <person name="Pitluck S."/>
            <person name="Peters L."/>
            <person name="Ovchinnikova G."/>
            <person name="Teshima H."/>
            <person name="Detter J.C."/>
            <person name="Han C."/>
            <person name="Tapia R."/>
            <person name="Land M."/>
            <person name="Hauser L."/>
            <person name="Kyrpides N."/>
            <person name="Ivanova N."/>
            <person name="Pagani I."/>
            <person name="Parshina S."/>
            <person name="Plugge C."/>
            <person name="Muyzer G."/>
            <person name="Kuever J."/>
            <person name="Ivanova A."/>
            <person name="Nazina T."/>
            <person name="Klenk H.-P."/>
            <person name="Brambilla E."/>
            <person name="Spring S."/>
            <person name="Stams A.F."/>
            <person name="Woyke T."/>
        </authorList>
    </citation>
    <scope>NUCLEOTIDE SEQUENCE [LARGE SCALE GENOMIC DNA]</scope>
    <source>
        <strain evidence="2 3">DSM 7213</strain>
    </source>
</reference>
<dbReference type="SUPFAM" id="SSF88723">
    <property type="entry name" value="PIN domain-like"/>
    <property type="match status" value="1"/>
</dbReference>
<dbReference type="RefSeq" id="WP_006521282.1">
    <property type="nucleotide sequence ID" value="NC_021184.1"/>
</dbReference>
<dbReference type="Gene3D" id="3.40.50.1010">
    <property type="entry name" value="5'-nuclease"/>
    <property type="match status" value="1"/>
</dbReference>
<evidence type="ECO:0000313" key="3">
    <source>
        <dbReference type="Proteomes" id="UP000013520"/>
    </source>
</evidence>
<feature type="domain" description="PIN" evidence="1">
    <location>
        <begin position="7"/>
        <end position="125"/>
    </location>
</feature>